<reference evidence="1" key="1">
    <citation type="submission" date="2021-07" db="EMBL/GenBank/DDBJ databases">
        <title>Roseobacter insulae sp. nov., isolated from a tidal flat.</title>
        <authorList>
            <person name="Park S."/>
            <person name="Yoon J.-H."/>
        </authorList>
    </citation>
    <scope>NUCLEOTIDE SEQUENCE</scope>
    <source>
        <strain evidence="1">YSTF-M11</strain>
    </source>
</reference>
<organism evidence="1 2">
    <name type="scientific">Roseobacter insulae</name>
    <dbReference type="NCBI Taxonomy" id="2859783"/>
    <lineage>
        <taxon>Bacteria</taxon>
        <taxon>Pseudomonadati</taxon>
        <taxon>Pseudomonadota</taxon>
        <taxon>Alphaproteobacteria</taxon>
        <taxon>Rhodobacterales</taxon>
        <taxon>Roseobacteraceae</taxon>
        <taxon>Roseobacter</taxon>
    </lineage>
</organism>
<dbReference type="EMBL" id="JAHXDN010000001">
    <property type="protein sequence ID" value="MBW4706784.1"/>
    <property type="molecule type" value="Genomic_DNA"/>
</dbReference>
<protein>
    <submittedName>
        <fullName evidence="1">Uncharacterized protein</fullName>
    </submittedName>
</protein>
<accession>A0A9X1JZ25</accession>
<sequence length="115" mass="12816">MKRDSTACDFLLTMAVMHRAIKRGVAAVFDPKKHIFDPSTPGEFGGAEKNIVIHFVEQLLHKAGKPRWMAQTSHPFRAWIVPRIESGLIPCHLPGSRNRHVALLLLQEPLSGLAC</sequence>
<dbReference type="RefSeq" id="WP_219498837.1">
    <property type="nucleotide sequence ID" value="NZ_JAHXDN010000001.1"/>
</dbReference>
<gene>
    <name evidence="1" type="ORF">KX928_03180</name>
</gene>
<evidence type="ECO:0000313" key="2">
    <source>
        <dbReference type="Proteomes" id="UP001138661"/>
    </source>
</evidence>
<proteinExistence type="predicted"/>
<name>A0A9X1JZ25_9RHOB</name>
<evidence type="ECO:0000313" key="1">
    <source>
        <dbReference type="EMBL" id="MBW4706784.1"/>
    </source>
</evidence>
<comment type="caution">
    <text evidence="1">The sequence shown here is derived from an EMBL/GenBank/DDBJ whole genome shotgun (WGS) entry which is preliminary data.</text>
</comment>
<keyword evidence="2" id="KW-1185">Reference proteome</keyword>
<dbReference type="AlphaFoldDB" id="A0A9X1JZ25"/>
<dbReference type="Proteomes" id="UP001138661">
    <property type="component" value="Unassembled WGS sequence"/>
</dbReference>